<dbReference type="Pfam" id="PF13193">
    <property type="entry name" value="AMP-binding_C"/>
    <property type="match status" value="1"/>
</dbReference>
<comment type="similarity">
    <text evidence="1">Belongs to the ATP-dependent AMP-binding enzyme family.</text>
</comment>
<evidence type="ECO:0000313" key="5">
    <source>
        <dbReference type="EMBL" id="MFC6281957.1"/>
    </source>
</evidence>
<dbReference type="Pfam" id="PF00501">
    <property type="entry name" value="AMP-binding"/>
    <property type="match status" value="1"/>
</dbReference>
<sequence length="587" mass="64298">MILIPQAKINDYTGRGWWGTQTLWDLFVHNLRERPDAEAVVDAPNRADFAHGTPRRLSWAGLADEVDRFCLLLLKQNIRRDDVLVMQMPNCVEQFVVYLACARLGVIVTPVPVQYREHELGHVLSMTKAVAVATFARIGKPDGGHGAAAMYAELTTSHKSLKTVLAWGDDASGGMPEGAINIAVQTQSPVSENDRLQLAQAERAANVSANDVFTICWTSGTEATPKGVPRSHNEWLIIAPSIIEAGEIRPQARLLNPFPLVNMAGVSTAFATWLVLGGTVVQHQPFTLPVFLQQLREERIDYTVAPPAILNMLLQNEALLAGIDFKRLGRIGSGSAPLSDWMVRGFQEKYGVQIVNYFGSNEGAALSGNHIDIPDPALRAGFFPRAGVTGYDWSISTTRKIRTRLVDLLSGQEITKAGIAGELRFAGPTIFSGYYNAAELSQRAFDEQGFYKTGDLFEIAGDKLQYYRYVGRSKDLVIRGGVNISSEEIENLLLACPGVREAAVVGVPDEVLGEKMCACVVASDGESVSLDAINDFLRENKRVAVYKLPEYLLPLQALPRNPVGKILKRELREQAKALATSPQKETA</sequence>
<evidence type="ECO:0000259" key="4">
    <source>
        <dbReference type="Pfam" id="PF13193"/>
    </source>
</evidence>
<name>A0ABW1TYV5_9BURK</name>
<comment type="caution">
    <text evidence="5">The sequence shown here is derived from an EMBL/GenBank/DDBJ whole genome shotgun (WGS) entry which is preliminary data.</text>
</comment>
<gene>
    <name evidence="5" type="ORF">ACFQND_11995</name>
</gene>
<protein>
    <submittedName>
        <fullName evidence="5">Class I adenylate-forming enzyme family protein</fullName>
    </submittedName>
</protein>
<keyword evidence="2" id="KW-0436">Ligase</keyword>
<dbReference type="PANTHER" id="PTHR43201">
    <property type="entry name" value="ACYL-COA SYNTHETASE"/>
    <property type="match status" value="1"/>
</dbReference>
<dbReference type="InterPro" id="IPR042099">
    <property type="entry name" value="ANL_N_sf"/>
</dbReference>
<dbReference type="Gene3D" id="3.40.50.12780">
    <property type="entry name" value="N-terminal domain of ligase-like"/>
    <property type="match status" value="1"/>
</dbReference>
<reference evidence="6" key="1">
    <citation type="journal article" date="2019" name="Int. J. Syst. Evol. Microbiol.">
        <title>The Global Catalogue of Microorganisms (GCM) 10K type strain sequencing project: providing services to taxonomists for standard genome sequencing and annotation.</title>
        <authorList>
            <consortium name="The Broad Institute Genomics Platform"/>
            <consortium name="The Broad Institute Genome Sequencing Center for Infectious Disease"/>
            <person name="Wu L."/>
            <person name="Ma J."/>
        </authorList>
    </citation>
    <scope>NUCLEOTIDE SEQUENCE [LARGE SCALE GENOMIC DNA]</scope>
    <source>
        <strain evidence="6">CCUG 39402</strain>
    </source>
</reference>
<dbReference type="SUPFAM" id="SSF56801">
    <property type="entry name" value="Acetyl-CoA synthetase-like"/>
    <property type="match status" value="1"/>
</dbReference>
<dbReference type="InterPro" id="IPR025110">
    <property type="entry name" value="AMP-bd_C"/>
</dbReference>
<feature type="domain" description="AMP-binding enzyme C-terminal" evidence="4">
    <location>
        <begin position="488"/>
        <end position="565"/>
    </location>
</feature>
<evidence type="ECO:0000256" key="1">
    <source>
        <dbReference type="ARBA" id="ARBA00006432"/>
    </source>
</evidence>
<organism evidence="5 6">
    <name type="scientific">Polaromonas aquatica</name>
    <dbReference type="NCBI Taxonomy" id="332657"/>
    <lineage>
        <taxon>Bacteria</taxon>
        <taxon>Pseudomonadati</taxon>
        <taxon>Pseudomonadota</taxon>
        <taxon>Betaproteobacteria</taxon>
        <taxon>Burkholderiales</taxon>
        <taxon>Comamonadaceae</taxon>
        <taxon>Polaromonas</taxon>
    </lineage>
</organism>
<dbReference type="InterPro" id="IPR000873">
    <property type="entry name" value="AMP-dep_synth/lig_dom"/>
</dbReference>
<dbReference type="EMBL" id="JBHSRS010000018">
    <property type="protein sequence ID" value="MFC6281957.1"/>
    <property type="molecule type" value="Genomic_DNA"/>
</dbReference>
<accession>A0ABW1TYV5</accession>
<feature type="domain" description="AMP-dependent synthetase/ligase" evidence="3">
    <location>
        <begin position="29"/>
        <end position="435"/>
    </location>
</feature>
<evidence type="ECO:0000256" key="2">
    <source>
        <dbReference type="ARBA" id="ARBA00022598"/>
    </source>
</evidence>
<proteinExistence type="inferred from homology"/>
<dbReference type="CDD" id="cd04433">
    <property type="entry name" value="AFD_class_I"/>
    <property type="match status" value="1"/>
</dbReference>
<dbReference type="Gene3D" id="3.30.300.30">
    <property type="match status" value="1"/>
</dbReference>
<keyword evidence="6" id="KW-1185">Reference proteome</keyword>
<dbReference type="Proteomes" id="UP001596270">
    <property type="component" value="Unassembled WGS sequence"/>
</dbReference>
<dbReference type="InterPro" id="IPR045851">
    <property type="entry name" value="AMP-bd_C_sf"/>
</dbReference>
<evidence type="ECO:0000313" key="6">
    <source>
        <dbReference type="Proteomes" id="UP001596270"/>
    </source>
</evidence>
<dbReference type="PANTHER" id="PTHR43201:SF5">
    <property type="entry name" value="MEDIUM-CHAIN ACYL-COA LIGASE ACSF2, MITOCHONDRIAL"/>
    <property type="match status" value="1"/>
</dbReference>
<evidence type="ECO:0000259" key="3">
    <source>
        <dbReference type="Pfam" id="PF00501"/>
    </source>
</evidence>
<dbReference type="RefSeq" id="WP_371438446.1">
    <property type="nucleotide sequence ID" value="NZ_JBHSRS010000018.1"/>
</dbReference>